<proteinExistence type="predicted"/>
<accession>A0ACB7STE1</accession>
<evidence type="ECO:0000313" key="1">
    <source>
        <dbReference type="EMBL" id="KAH6938462.1"/>
    </source>
</evidence>
<organism evidence="1 2">
    <name type="scientific">Hyalomma asiaticum</name>
    <name type="common">Tick</name>
    <dbReference type="NCBI Taxonomy" id="266040"/>
    <lineage>
        <taxon>Eukaryota</taxon>
        <taxon>Metazoa</taxon>
        <taxon>Ecdysozoa</taxon>
        <taxon>Arthropoda</taxon>
        <taxon>Chelicerata</taxon>
        <taxon>Arachnida</taxon>
        <taxon>Acari</taxon>
        <taxon>Parasitiformes</taxon>
        <taxon>Ixodida</taxon>
        <taxon>Ixodoidea</taxon>
        <taxon>Ixodidae</taxon>
        <taxon>Hyalomminae</taxon>
        <taxon>Hyalomma</taxon>
    </lineage>
</organism>
<comment type="caution">
    <text evidence="1">The sequence shown here is derived from an EMBL/GenBank/DDBJ whole genome shotgun (WGS) entry which is preliminary data.</text>
</comment>
<evidence type="ECO:0000313" key="2">
    <source>
        <dbReference type="Proteomes" id="UP000821845"/>
    </source>
</evidence>
<keyword evidence="2" id="KW-1185">Reference proteome</keyword>
<dbReference type="Proteomes" id="UP000821845">
    <property type="component" value="Chromosome 2"/>
</dbReference>
<dbReference type="EMBL" id="CM023482">
    <property type="protein sequence ID" value="KAH6938462.1"/>
    <property type="molecule type" value="Genomic_DNA"/>
</dbReference>
<sequence length="647" mass="71096">MRVRTAVAVVLVLCCALAAGGGVDDSGRASPTKKRNAMIDLHDSLAKFASSLRNFERKGQQVLTAAVAEEGGGGVLPQAAENGMHAMSAGSGRFRRRRHRGRGLGEDGAYYAESGGPFKPISYATPSADELVQKRDDESFRVIRIKILHHGREKEEDHNAGVARRLPPKTTPCPVAHLVTASRRRATTTTARTAKMAKAGKKSSTASSTSASVAYCAHDDAAKEVPEETQDHNDGERAHNDEEPHGHDASEQVSSSIDESHSDGDDVTNTEYDGPPGAVYAGSETTTKVGKWTGASPKPYKLLSRGDHLRIHIVHRPANAQADVNETFFANHTFVNKTGHDVLMVKTDDHFFATNGSKVFKVREADRNLFPAGVSFNNAETLRSEEQQPYLVNQDYMEEFEKRVRQVNESLQRIRNYRQPPKAKIRTRRENVRSMRSLRFAPAAERADTPSRRAESQNSRVIGASSGNIRITINRRVSKDEGAQETVAAKPAPIRAEVNPAGVKLRHNIRVLGPSSRELPLKGMAKRDINDTNVVENEQADDMVNVVVNNSKSNAPLVDTFDQMATPVSYVDGSGPALSKFEQYRFRAIALTSVVAFASFFTASVVFTMVYFDLNNFFTFKRTFKYSALDMSSPLDDDRQDAIPPSP</sequence>
<protein>
    <submittedName>
        <fullName evidence="1">Uncharacterized protein</fullName>
    </submittedName>
</protein>
<reference evidence="1" key="1">
    <citation type="submission" date="2020-05" db="EMBL/GenBank/DDBJ databases">
        <title>Large-scale comparative analyses of tick genomes elucidate their genetic diversity and vector capacities.</title>
        <authorList>
            <person name="Jia N."/>
            <person name="Wang J."/>
            <person name="Shi W."/>
            <person name="Du L."/>
            <person name="Sun Y."/>
            <person name="Zhan W."/>
            <person name="Jiang J."/>
            <person name="Wang Q."/>
            <person name="Zhang B."/>
            <person name="Ji P."/>
            <person name="Sakyi L.B."/>
            <person name="Cui X."/>
            <person name="Yuan T."/>
            <person name="Jiang B."/>
            <person name="Yang W."/>
            <person name="Lam T.T.-Y."/>
            <person name="Chang Q."/>
            <person name="Ding S."/>
            <person name="Wang X."/>
            <person name="Zhu J."/>
            <person name="Ruan X."/>
            <person name="Zhao L."/>
            <person name="Wei J."/>
            <person name="Que T."/>
            <person name="Du C."/>
            <person name="Cheng J."/>
            <person name="Dai P."/>
            <person name="Han X."/>
            <person name="Huang E."/>
            <person name="Gao Y."/>
            <person name="Liu J."/>
            <person name="Shao H."/>
            <person name="Ye R."/>
            <person name="Li L."/>
            <person name="Wei W."/>
            <person name="Wang X."/>
            <person name="Wang C."/>
            <person name="Yang T."/>
            <person name="Huo Q."/>
            <person name="Li W."/>
            <person name="Guo W."/>
            <person name="Chen H."/>
            <person name="Zhou L."/>
            <person name="Ni X."/>
            <person name="Tian J."/>
            <person name="Zhou Y."/>
            <person name="Sheng Y."/>
            <person name="Liu T."/>
            <person name="Pan Y."/>
            <person name="Xia L."/>
            <person name="Li J."/>
            <person name="Zhao F."/>
            <person name="Cao W."/>
        </authorList>
    </citation>
    <scope>NUCLEOTIDE SEQUENCE</scope>
    <source>
        <strain evidence="1">Hyas-2018</strain>
    </source>
</reference>
<name>A0ACB7STE1_HYAAI</name>
<gene>
    <name evidence="1" type="ORF">HPB50_009410</name>
</gene>